<feature type="region of interest" description="Disordered" evidence="1">
    <location>
        <begin position="91"/>
        <end position="148"/>
    </location>
</feature>
<dbReference type="RefSeq" id="WP_140007790.1">
    <property type="nucleotide sequence ID" value="NZ_JBHMDG010000012.1"/>
</dbReference>
<dbReference type="SUPFAM" id="SSF53955">
    <property type="entry name" value="Lysozyme-like"/>
    <property type="match status" value="1"/>
</dbReference>
<gene>
    <name evidence="2" type="ORF">ACFFRI_11185</name>
</gene>
<protein>
    <submittedName>
        <fullName evidence="2">Lytic transglycosylase domain-containing protein</fullName>
    </submittedName>
</protein>
<organism evidence="2 3">
    <name type="scientific">Nocardioides plantarum</name>
    <dbReference type="NCBI Taxonomy" id="29299"/>
    <lineage>
        <taxon>Bacteria</taxon>
        <taxon>Bacillati</taxon>
        <taxon>Actinomycetota</taxon>
        <taxon>Actinomycetes</taxon>
        <taxon>Propionibacteriales</taxon>
        <taxon>Nocardioidaceae</taxon>
        <taxon>Nocardioides</taxon>
    </lineage>
</organism>
<sequence>MPKHVKHVPQHRGAPKRPAVPEILDAAPRKVLGTTALLGSLAVAATGLTVGTGVAGSAADTSRASDLTNPDVAAGADAAPVAAAKDTTTAAQLGHPSAAQLAAAPAVRRQPTLSRSADRRSGTDPVKAAALSAEPAGEVDAGRKDLSDADPRDVARSLLAEYGFGADQFSCLDSLYTRESGWNVSADNPSSSAYGIPQALPGEKMASAGADWATNPVTQIRWGLGYIQDVYGSPCGAWGHSQATGWY</sequence>
<dbReference type="Proteomes" id="UP001589750">
    <property type="component" value="Unassembled WGS sequence"/>
</dbReference>
<keyword evidence="3" id="KW-1185">Reference proteome</keyword>
<accession>A0ABV5KA47</accession>
<evidence type="ECO:0000313" key="2">
    <source>
        <dbReference type="EMBL" id="MFB9313606.1"/>
    </source>
</evidence>
<comment type="caution">
    <text evidence="2">The sequence shown here is derived from an EMBL/GenBank/DDBJ whole genome shotgun (WGS) entry which is preliminary data.</text>
</comment>
<reference evidence="2 3" key="1">
    <citation type="submission" date="2024-09" db="EMBL/GenBank/DDBJ databases">
        <authorList>
            <person name="Sun Q."/>
            <person name="Mori K."/>
        </authorList>
    </citation>
    <scope>NUCLEOTIDE SEQUENCE [LARGE SCALE GENOMIC DNA]</scope>
    <source>
        <strain evidence="2 3">JCM 9626</strain>
    </source>
</reference>
<name>A0ABV5KA47_9ACTN</name>
<dbReference type="InterPro" id="IPR023346">
    <property type="entry name" value="Lysozyme-like_dom_sf"/>
</dbReference>
<dbReference type="EMBL" id="JBHMDG010000012">
    <property type="protein sequence ID" value="MFB9313606.1"/>
    <property type="molecule type" value="Genomic_DNA"/>
</dbReference>
<proteinExistence type="predicted"/>
<evidence type="ECO:0000256" key="1">
    <source>
        <dbReference type="SAM" id="MobiDB-lite"/>
    </source>
</evidence>
<evidence type="ECO:0000313" key="3">
    <source>
        <dbReference type="Proteomes" id="UP001589750"/>
    </source>
</evidence>